<gene>
    <name evidence="10 14" type="primary">grpE</name>
    <name evidence="14" type="ORF">H8B19_15055</name>
</gene>
<keyword evidence="4 10" id="KW-0963">Cytoplasm</keyword>
<evidence type="ECO:0000256" key="12">
    <source>
        <dbReference type="RuleBase" id="RU004478"/>
    </source>
</evidence>
<comment type="function">
    <text evidence="7 10 11">Participates actively in the response to hyperosmotic and heat shock by preventing the aggregation of stress-denatured proteins, in association with DnaK and GrpE. It is the nucleotide exchange factor for DnaK and may function as a thermosensor. Unfolded proteins bind initially to DnaJ; upon interaction with the DnaJ-bound protein, DnaK hydrolyzes its bound ATP, resulting in the formation of a stable complex. GrpE releases ADP from DnaK; ATP binding to DnaK triggers the release of the substrate protein, thus completing the reaction cycle. Several rounds of ATP-dependent interactions between DnaJ, DnaK and GrpE are required for fully efficient folding.</text>
</comment>
<comment type="similarity">
    <text evidence="2 10 12">Belongs to the GrpE family.</text>
</comment>
<feature type="region of interest" description="Disordered" evidence="13">
    <location>
        <begin position="1"/>
        <end position="36"/>
    </location>
</feature>
<dbReference type="SUPFAM" id="SSF58014">
    <property type="entry name" value="Coiled-coil domain of nucleotide exchange factor GrpE"/>
    <property type="match status" value="1"/>
</dbReference>
<dbReference type="NCBIfam" id="NF010748">
    <property type="entry name" value="PRK14150.1"/>
    <property type="match status" value="1"/>
</dbReference>
<dbReference type="GO" id="GO:0042803">
    <property type="term" value="F:protein homodimerization activity"/>
    <property type="evidence" value="ECO:0007669"/>
    <property type="project" value="InterPro"/>
</dbReference>
<evidence type="ECO:0000313" key="15">
    <source>
        <dbReference type="Proteomes" id="UP000601768"/>
    </source>
</evidence>
<proteinExistence type="inferred from homology"/>
<dbReference type="AlphaFoldDB" id="A0A8J6M369"/>
<dbReference type="Proteomes" id="UP000601768">
    <property type="component" value="Unassembled WGS sequence"/>
</dbReference>
<evidence type="ECO:0000256" key="3">
    <source>
        <dbReference type="ARBA" id="ARBA00011738"/>
    </source>
</evidence>
<dbReference type="SUPFAM" id="SSF51064">
    <property type="entry name" value="Head domain of nucleotide exchange factor GrpE"/>
    <property type="match status" value="1"/>
</dbReference>
<evidence type="ECO:0000313" key="14">
    <source>
        <dbReference type="EMBL" id="MBC3767198.1"/>
    </source>
</evidence>
<evidence type="ECO:0000256" key="7">
    <source>
        <dbReference type="ARBA" id="ARBA00053401"/>
    </source>
</evidence>
<protein>
    <recommendedName>
        <fullName evidence="8 10">Protein GrpE</fullName>
    </recommendedName>
    <alternativeName>
        <fullName evidence="9 10">HSP-70 cofactor</fullName>
    </alternativeName>
</protein>
<reference evidence="14" key="1">
    <citation type="journal article" date="2018" name="Int. J. Syst. Evol. Microbiol.">
        <title>Neptunicella marina gen. nov., sp. nov., isolated from surface seawater.</title>
        <authorList>
            <person name="Liu X."/>
            <person name="Lai Q."/>
            <person name="Du Y."/>
            <person name="Zhang X."/>
            <person name="Liu Z."/>
            <person name="Sun F."/>
            <person name="Shao Z."/>
        </authorList>
    </citation>
    <scope>NUCLEOTIDE SEQUENCE</scope>
    <source>
        <strain evidence="14">S27-2</strain>
    </source>
</reference>
<evidence type="ECO:0000256" key="8">
    <source>
        <dbReference type="ARBA" id="ARBA00072274"/>
    </source>
</evidence>
<evidence type="ECO:0000256" key="1">
    <source>
        <dbReference type="ARBA" id="ARBA00004496"/>
    </source>
</evidence>
<dbReference type="Gene3D" id="2.30.22.10">
    <property type="entry name" value="Head domain of nucleotide exchange factor GrpE"/>
    <property type="match status" value="1"/>
</dbReference>
<accession>A0A8J6M369</accession>
<dbReference type="GO" id="GO:0005829">
    <property type="term" value="C:cytosol"/>
    <property type="evidence" value="ECO:0007669"/>
    <property type="project" value="TreeGrafter"/>
</dbReference>
<sequence length="204" mass="22402">MTKEQQPQEPVEEAAEQVEQPEADAVEAVEGDIQSPEQQRIEELEKALAAAENKLEEQKDSVLRAIANAENTSRRAEGEIDKARKFALERFANELLPVADNLERAMQAGDTSNEAVKPLLDGVELTFKSFISTIEKFGVKLIDPTGESFNPELHQAMSMQESAEHPANTVLAVMQKGYELNGRLLRPAMVVVSRAATDGVDTEA</sequence>
<dbReference type="PROSITE" id="PS01071">
    <property type="entry name" value="GRPE"/>
    <property type="match status" value="1"/>
</dbReference>
<name>A0A8J6M369_9ALTE</name>
<dbReference type="InterPro" id="IPR000740">
    <property type="entry name" value="GrpE"/>
</dbReference>
<dbReference type="PRINTS" id="PR00773">
    <property type="entry name" value="GRPEPROTEIN"/>
</dbReference>
<dbReference type="InterPro" id="IPR009012">
    <property type="entry name" value="GrpE_head"/>
</dbReference>
<evidence type="ECO:0000256" key="11">
    <source>
        <dbReference type="RuleBase" id="RU000639"/>
    </source>
</evidence>
<evidence type="ECO:0000256" key="6">
    <source>
        <dbReference type="ARBA" id="ARBA00023186"/>
    </source>
</evidence>
<dbReference type="GO" id="GO:0006457">
    <property type="term" value="P:protein folding"/>
    <property type="evidence" value="ECO:0007669"/>
    <property type="project" value="InterPro"/>
</dbReference>
<dbReference type="RefSeq" id="WP_186507737.1">
    <property type="nucleotide sequence ID" value="NZ_JACNEP010000014.1"/>
</dbReference>
<keyword evidence="5 10" id="KW-0346">Stress response</keyword>
<comment type="caution">
    <text evidence="14">The sequence shown here is derived from an EMBL/GenBank/DDBJ whole genome shotgun (WGS) entry which is preliminary data.</text>
</comment>
<evidence type="ECO:0000256" key="5">
    <source>
        <dbReference type="ARBA" id="ARBA00023016"/>
    </source>
</evidence>
<dbReference type="FunFam" id="2.30.22.10:FF:000001">
    <property type="entry name" value="Protein GrpE"/>
    <property type="match status" value="1"/>
</dbReference>
<dbReference type="EMBL" id="JACNEP010000014">
    <property type="protein sequence ID" value="MBC3767198.1"/>
    <property type="molecule type" value="Genomic_DNA"/>
</dbReference>
<evidence type="ECO:0000256" key="13">
    <source>
        <dbReference type="SAM" id="MobiDB-lite"/>
    </source>
</evidence>
<dbReference type="NCBIfam" id="NF010738">
    <property type="entry name" value="PRK14140.1"/>
    <property type="match status" value="1"/>
</dbReference>
<keyword evidence="6 10" id="KW-0143">Chaperone</keyword>
<dbReference type="Gene3D" id="3.90.20.20">
    <property type="match status" value="1"/>
</dbReference>
<evidence type="ECO:0000256" key="4">
    <source>
        <dbReference type="ARBA" id="ARBA00022490"/>
    </source>
</evidence>
<comment type="subunit">
    <text evidence="3 10">Homodimer.</text>
</comment>
<keyword evidence="15" id="KW-1185">Reference proteome</keyword>
<dbReference type="CDD" id="cd00446">
    <property type="entry name" value="GrpE"/>
    <property type="match status" value="1"/>
</dbReference>
<organism evidence="14 15">
    <name type="scientific">Neptunicella marina</name>
    <dbReference type="NCBI Taxonomy" id="2125989"/>
    <lineage>
        <taxon>Bacteria</taxon>
        <taxon>Pseudomonadati</taxon>
        <taxon>Pseudomonadota</taxon>
        <taxon>Gammaproteobacteria</taxon>
        <taxon>Alteromonadales</taxon>
        <taxon>Alteromonadaceae</taxon>
        <taxon>Neptunicella</taxon>
    </lineage>
</organism>
<evidence type="ECO:0000256" key="2">
    <source>
        <dbReference type="ARBA" id="ARBA00009054"/>
    </source>
</evidence>
<reference evidence="14" key="2">
    <citation type="submission" date="2020-08" db="EMBL/GenBank/DDBJ databases">
        <authorList>
            <person name="Lai Q."/>
        </authorList>
    </citation>
    <scope>NUCLEOTIDE SEQUENCE</scope>
    <source>
        <strain evidence="14">S27-2</strain>
    </source>
</reference>
<dbReference type="Pfam" id="PF01025">
    <property type="entry name" value="GrpE"/>
    <property type="match status" value="1"/>
</dbReference>
<comment type="subcellular location">
    <subcellularLocation>
        <location evidence="1 10">Cytoplasm</location>
    </subcellularLocation>
</comment>
<dbReference type="GO" id="GO:0051082">
    <property type="term" value="F:unfolded protein binding"/>
    <property type="evidence" value="ECO:0007669"/>
    <property type="project" value="TreeGrafter"/>
</dbReference>
<dbReference type="HAMAP" id="MF_01151">
    <property type="entry name" value="GrpE"/>
    <property type="match status" value="1"/>
</dbReference>
<dbReference type="NCBIfam" id="NF010737">
    <property type="entry name" value="PRK14139.1"/>
    <property type="match status" value="1"/>
</dbReference>
<dbReference type="PANTHER" id="PTHR21237">
    <property type="entry name" value="GRPE PROTEIN"/>
    <property type="match status" value="1"/>
</dbReference>
<dbReference type="GO" id="GO:0051087">
    <property type="term" value="F:protein-folding chaperone binding"/>
    <property type="evidence" value="ECO:0007669"/>
    <property type="project" value="InterPro"/>
</dbReference>
<dbReference type="PANTHER" id="PTHR21237:SF23">
    <property type="entry name" value="GRPE PROTEIN HOMOLOG, MITOCHONDRIAL"/>
    <property type="match status" value="1"/>
</dbReference>
<evidence type="ECO:0000256" key="10">
    <source>
        <dbReference type="HAMAP-Rule" id="MF_01151"/>
    </source>
</evidence>
<dbReference type="InterPro" id="IPR013805">
    <property type="entry name" value="GrpE_CC"/>
</dbReference>
<feature type="compositionally biased region" description="Acidic residues" evidence="13">
    <location>
        <begin position="10"/>
        <end position="30"/>
    </location>
</feature>
<evidence type="ECO:0000256" key="9">
    <source>
        <dbReference type="ARBA" id="ARBA00076414"/>
    </source>
</evidence>
<dbReference type="GO" id="GO:0000774">
    <property type="term" value="F:adenyl-nucleotide exchange factor activity"/>
    <property type="evidence" value="ECO:0007669"/>
    <property type="project" value="InterPro"/>
</dbReference>